<comment type="cofactor">
    <cofactor evidence="1 10">
        <name>heme</name>
        <dbReference type="ChEBI" id="CHEBI:30413"/>
    </cofactor>
</comment>
<evidence type="ECO:0000256" key="6">
    <source>
        <dbReference type="ARBA" id="ARBA00023002"/>
    </source>
</evidence>
<protein>
    <submittedName>
        <fullName evidence="13">Uncharacterized protein</fullName>
    </submittedName>
</protein>
<dbReference type="InterPro" id="IPR050182">
    <property type="entry name" value="Cytochrome_P450_fam2"/>
</dbReference>
<dbReference type="InterPro" id="IPR002401">
    <property type="entry name" value="Cyt_P450_E_grp-I"/>
</dbReference>
<dbReference type="InterPro" id="IPR036396">
    <property type="entry name" value="Cyt_P450_sf"/>
</dbReference>
<dbReference type="PANTHER" id="PTHR24300:SF134">
    <property type="entry name" value="CYTOCHROME P450, FAMILY 2, SUBFAMILY AB, POLYPEPTIDE 2-RELATED"/>
    <property type="match status" value="1"/>
</dbReference>
<dbReference type="GO" id="GO:0020037">
    <property type="term" value="F:heme binding"/>
    <property type="evidence" value="ECO:0007669"/>
    <property type="project" value="InterPro"/>
</dbReference>
<keyword evidence="7 10" id="KW-0408">Iron</keyword>
<accession>A0A8C3UAT9</accession>
<dbReference type="InterPro" id="IPR017972">
    <property type="entry name" value="Cyt_P450_CS"/>
</dbReference>
<dbReference type="GO" id="GO:0005506">
    <property type="term" value="F:iron ion binding"/>
    <property type="evidence" value="ECO:0007669"/>
    <property type="project" value="InterPro"/>
</dbReference>
<dbReference type="AlphaFoldDB" id="A0A8C3UAT9"/>
<gene>
    <name evidence="13" type="primary">LOC117000779</name>
</gene>
<dbReference type="PRINTS" id="PR00463">
    <property type="entry name" value="EP450I"/>
</dbReference>
<comment type="similarity">
    <text evidence="3 11">Belongs to the cytochrome P450 family.</text>
</comment>
<evidence type="ECO:0000256" key="7">
    <source>
        <dbReference type="ARBA" id="ARBA00023004"/>
    </source>
</evidence>
<dbReference type="GO" id="GO:0016712">
    <property type="term" value="F:oxidoreductase activity, acting on paired donors, with incorporation or reduction of molecular oxygen, reduced flavin or flavoprotein as one donor, and incorporation of one atom of oxygen"/>
    <property type="evidence" value="ECO:0007669"/>
    <property type="project" value="TreeGrafter"/>
</dbReference>
<comment type="subcellular location">
    <subcellularLocation>
        <location evidence="2">Membrane</location>
    </subcellularLocation>
</comment>
<keyword evidence="12" id="KW-0812">Transmembrane</keyword>
<dbReference type="Proteomes" id="UP000694563">
    <property type="component" value="Chromosome 10"/>
</dbReference>
<organism evidence="13 14">
    <name type="scientific">Catharus ustulatus</name>
    <name type="common">Russet-backed thrush</name>
    <name type="synonym">Hylocichla ustulatus</name>
    <dbReference type="NCBI Taxonomy" id="91951"/>
    <lineage>
        <taxon>Eukaryota</taxon>
        <taxon>Metazoa</taxon>
        <taxon>Chordata</taxon>
        <taxon>Craniata</taxon>
        <taxon>Vertebrata</taxon>
        <taxon>Euteleostomi</taxon>
        <taxon>Archelosauria</taxon>
        <taxon>Archosauria</taxon>
        <taxon>Dinosauria</taxon>
        <taxon>Saurischia</taxon>
        <taxon>Theropoda</taxon>
        <taxon>Coelurosauria</taxon>
        <taxon>Aves</taxon>
        <taxon>Neognathae</taxon>
        <taxon>Neoaves</taxon>
        <taxon>Telluraves</taxon>
        <taxon>Australaves</taxon>
        <taxon>Passeriformes</taxon>
        <taxon>Turdidae</taxon>
        <taxon>Catharus</taxon>
    </lineage>
</organism>
<dbReference type="GO" id="GO:0016020">
    <property type="term" value="C:membrane"/>
    <property type="evidence" value="ECO:0007669"/>
    <property type="project" value="UniProtKB-SubCell"/>
</dbReference>
<feature type="transmembrane region" description="Helical" evidence="12">
    <location>
        <begin position="6"/>
        <end position="23"/>
    </location>
</feature>
<evidence type="ECO:0000256" key="10">
    <source>
        <dbReference type="PIRSR" id="PIRSR602401-1"/>
    </source>
</evidence>
<dbReference type="PANTHER" id="PTHR24300">
    <property type="entry name" value="CYTOCHROME P450 508A4-RELATED"/>
    <property type="match status" value="1"/>
</dbReference>
<evidence type="ECO:0000313" key="14">
    <source>
        <dbReference type="Proteomes" id="UP000694563"/>
    </source>
</evidence>
<evidence type="ECO:0000256" key="8">
    <source>
        <dbReference type="ARBA" id="ARBA00023033"/>
    </source>
</evidence>
<keyword evidence="12" id="KW-1133">Transmembrane helix</keyword>
<evidence type="ECO:0000256" key="1">
    <source>
        <dbReference type="ARBA" id="ARBA00001971"/>
    </source>
</evidence>
<dbReference type="PRINTS" id="PR00385">
    <property type="entry name" value="P450"/>
</dbReference>
<keyword evidence="14" id="KW-1185">Reference proteome</keyword>
<evidence type="ECO:0000256" key="5">
    <source>
        <dbReference type="ARBA" id="ARBA00022723"/>
    </source>
</evidence>
<evidence type="ECO:0000256" key="11">
    <source>
        <dbReference type="RuleBase" id="RU000461"/>
    </source>
</evidence>
<dbReference type="FunFam" id="1.10.630.10:FF:000004">
    <property type="entry name" value="cytochrome P450 2D15 isoform X1"/>
    <property type="match status" value="1"/>
</dbReference>
<dbReference type="Pfam" id="PF00067">
    <property type="entry name" value="p450"/>
    <property type="match status" value="1"/>
</dbReference>
<proteinExistence type="inferred from homology"/>
<dbReference type="GO" id="GO:0005737">
    <property type="term" value="C:cytoplasm"/>
    <property type="evidence" value="ECO:0007669"/>
    <property type="project" value="TreeGrafter"/>
</dbReference>
<evidence type="ECO:0000313" key="13">
    <source>
        <dbReference type="Ensembl" id="ENSCUSP00005011481.1"/>
    </source>
</evidence>
<evidence type="ECO:0000256" key="4">
    <source>
        <dbReference type="ARBA" id="ARBA00022617"/>
    </source>
</evidence>
<reference evidence="13" key="1">
    <citation type="submission" date="2020-10" db="EMBL/GenBank/DDBJ databases">
        <title>Catharus ustulatus (Swainson's thrush) genome, bCatUst1, primary haplotype v2.</title>
        <authorList>
            <person name="Delmore K."/>
            <person name="Vafadar M."/>
            <person name="Formenti G."/>
            <person name="Chow W."/>
            <person name="Pelan S."/>
            <person name="Howe K."/>
            <person name="Rhie A."/>
            <person name="Mountcastle J."/>
            <person name="Haase B."/>
            <person name="Fedrigo O."/>
            <person name="Jarvis E.D."/>
        </authorList>
    </citation>
    <scope>NUCLEOTIDE SEQUENCE [LARGE SCALE GENOMIC DNA]</scope>
</reference>
<keyword evidence="8 11" id="KW-0503">Monooxygenase</keyword>
<sequence>MLTVSEVLVFFVVSLLLIEFLKFQWMRRRFPPGPTPYPFFGNLLQMNFKVHHEHLKKMAKIHGNIFTLWFSNTPAVVLQGFHAVKEGLTAHAEDVAGRPTSKIFHLLTHGNGVMFSNGHLWKQQRRFGIATMRKMGVGKKDQDYLLQEVAADLVEYLQETNGKPLDPALPVVHTVSNVIFSMIFGHRFSRDDENFHRLIESSDTIAAFLNSISFFVRKINFVWILGVSMIRMMSNINLEVYFSRWFTSFVHHNFLFNSYLQTKGDAHATYDEVNLMQTLVDLFIAGTETTATTLMWALLYMVIYPEIQEKVQKELDAVVGCSHVFCYEDRKKLPYTNAVIHEIQRYSNIILIALPRASMKDTDLMGYHIPKNTIVLANIDSVLADPEKWETPDQFNPGHFLDEDGNFVNREAFLPFGIGHRVCMGELLARMELFVVFSTLLQAFTFTLPEGVKEVNTKFVFGSTMKPPPYQLCAIPR</sequence>
<keyword evidence="4 10" id="KW-0349">Heme</keyword>
<reference evidence="13" key="3">
    <citation type="submission" date="2025-09" db="UniProtKB">
        <authorList>
            <consortium name="Ensembl"/>
        </authorList>
    </citation>
    <scope>IDENTIFICATION</scope>
</reference>
<evidence type="ECO:0000256" key="12">
    <source>
        <dbReference type="SAM" id="Phobius"/>
    </source>
</evidence>
<dbReference type="GO" id="GO:0006082">
    <property type="term" value="P:organic acid metabolic process"/>
    <property type="evidence" value="ECO:0007669"/>
    <property type="project" value="TreeGrafter"/>
</dbReference>
<evidence type="ECO:0000256" key="2">
    <source>
        <dbReference type="ARBA" id="ARBA00004370"/>
    </source>
</evidence>
<reference evidence="13" key="2">
    <citation type="submission" date="2025-08" db="UniProtKB">
        <authorList>
            <consortium name="Ensembl"/>
        </authorList>
    </citation>
    <scope>IDENTIFICATION</scope>
</reference>
<evidence type="ECO:0000256" key="9">
    <source>
        <dbReference type="ARBA" id="ARBA00023136"/>
    </source>
</evidence>
<keyword evidence="9 12" id="KW-0472">Membrane</keyword>
<dbReference type="SUPFAM" id="SSF48264">
    <property type="entry name" value="Cytochrome P450"/>
    <property type="match status" value="1"/>
</dbReference>
<dbReference type="GO" id="GO:0006805">
    <property type="term" value="P:xenobiotic metabolic process"/>
    <property type="evidence" value="ECO:0007669"/>
    <property type="project" value="TreeGrafter"/>
</dbReference>
<evidence type="ECO:0000256" key="3">
    <source>
        <dbReference type="ARBA" id="ARBA00010617"/>
    </source>
</evidence>
<keyword evidence="6 11" id="KW-0560">Oxidoreductase</keyword>
<dbReference type="PROSITE" id="PS00086">
    <property type="entry name" value="CYTOCHROME_P450"/>
    <property type="match status" value="1"/>
</dbReference>
<feature type="binding site" description="axial binding residue" evidence="10">
    <location>
        <position position="423"/>
    </location>
    <ligand>
        <name>heme</name>
        <dbReference type="ChEBI" id="CHEBI:30413"/>
    </ligand>
    <ligandPart>
        <name>Fe</name>
        <dbReference type="ChEBI" id="CHEBI:18248"/>
    </ligandPart>
</feature>
<name>A0A8C3UAT9_CATUS</name>
<dbReference type="Ensembl" id="ENSCUST00005011960.1">
    <property type="protein sequence ID" value="ENSCUSP00005011481.1"/>
    <property type="gene ID" value="ENSCUSG00005007331.1"/>
</dbReference>
<keyword evidence="5 10" id="KW-0479">Metal-binding</keyword>
<dbReference type="Gene3D" id="1.10.630.10">
    <property type="entry name" value="Cytochrome P450"/>
    <property type="match status" value="1"/>
</dbReference>
<dbReference type="InterPro" id="IPR001128">
    <property type="entry name" value="Cyt_P450"/>
</dbReference>